<accession>A0A2X1UZD6</accession>
<evidence type="ECO:0000256" key="3">
    <source>
        <dbReference type="ARBA" id="ARBA00022989"/>
    </source>
</evidence>
<dbReference type="InterPro" id="IPR007688">
    <property type="entry name" value="Conjugal_tfr_TrbL/VirB6"/>
</dbReference>
<sequence length="312" mass="34083">MFDVLGAIGDYFTQNLGTDLFDKTANLIGKVSPLFAAGFSLYLMLIIWGYYRNGFDESISDFLKKMLGWLVIIALAFNVDNYMSIAKLAYDFPDELTSWLAGTEVNANAAATISNQIKEMVAALDVLAEKAYWYEMQTQVMVVIAKFVVYVFGSVLASFAFFFYLLAKVNLALILLLGPIFIGAMLFPATRQYGMNWIGQILNYSVTVCLYSVVFILQTSFIESQLAKWAANDSGIPNMNVVGAFEVMGTIVLLSIIFLMVLFSIPSIASALTGGAAIDSHRRAIGAVASTVTGGITKGRRLLRAGKNSMKG</sequence>
<proteinExistence type="predicted"/>
<organism evidence="6 7">
    <name type="scientific">Oligella urethralis</name>
    <dbReference type="NCBI Taxonomy" id="90245"/>
    <lineage>
        <taxon>Bacteria</taxon>
        <taxon>Pseudomonadati</taxon>
        <taxon>Pseudomonadota</taxon>
        <taxon>Betaproteobacteria</taxon>
        <taxon>Burkholderiales</taxon>
        <taxon>Alcaligenaceae</taxon>
        <taxon>Oligella</taxon>
    </lineage>
</organism>
<dbReference type="AlphaFoldDB" id="A0A2X1UZD6"/>
<feature type="transmembrane region" description="Helical" evidence="5">
    <location>
        <begin position="31"/>
        <end position="51"/>
    </location>
</feature>
<dbReference type="Proteomes" id="UP000250242">
    <property type="component" value="Unassembled WGS sequence"/>
</dbReference>
<feature type="transmembrane region" description="Helical" evidence="5">
    <location>
        <begin position="171"/>
        <end position="189"/>
    </location>
</feature>
<keyword evidence="2 5" id="KW-0812">Transmembrane</keyword>
<feature type="transmembrane region" description="Helical" evidence="5">
    <location>
        <begin position="66"/>
        <end position="83"/>
    </location>
</feature>
<dbReference type="Pfam" id="PF04610">
    <property type="entry name" value="TrbL"/>
    <property type="match status" value="1"/>
</dbReference>
<evidence type="ECO:0000313" key="6">
    <source>
        <dbReference type="EMBL" id="SPY09093.1"/>
    </source>
</evidence>
<feature type="transmembrane region" description="Helical" evidence="5">
    <location>
        <begin position="140"/>
        <end position="165"/>
    </location>
</feature>
<dbReference type="RefSeq" id="WP_113062925.1">
    <property type="nucleotide sequence ID" value="NZ_UATH01000001.1"/>
</dbReference>
<dbReference type="EMBL" id="UATH01000001">
    <property type="protein sequence ID" value="SPY09093.1"/>
    <property type="molecule type" value="Genomic_DNA"/>
</dbReference>
<evidence type="ECO:0000256" key="4">
    <source>
        <dbReference type="ARBA" id="ARBA00023136"/>
    </source>
</evidence>
<gene>
    <name evidence="6" type="ORF">NCTC11009_02346</name>
</gene>
<dbReference type="GO" id="GO:0016020">
    <property type="term" value="C:membrane"/>
    <property type="evidence" value="ECO:0007669"/>
    <property type="project" value="UniProtKB-SubCell"/>
</dbReference>
<evidence type="ECO:0000256" key="2">
    <source>
        <dbReference type="ARBA" id="ARBA00022692"/>
    </source>
</evidence>
<name>A0A2X1UZD6_9BURK</name>
<feature type="transmembrane region" description="Helical" evidence="5">
    <location>
        <begin position="201"/>
        <end position="221"/>
    </location>
</feature>
<evidence type="ECO:0000256" key="5">
    <source>
        <dbReference type="SAM" id="Phobius"/>
    </source>
</evidence>
<keyword evidence="4 5" id="KW-0472">Membrane</keyword>
<keyword evidence="3 5" id="KW-1133">Transmembrane helix</keyword>
<evidence type="ECO:0000313" key="7">
    <source>
        <dbReference type="Proteomes" id="UP000250242"/>
    </source>
</evidence>
<protein>
    <submittedName>
        <fullName evidence="6">Type IV secretion system protein VirB6</fullName>
    </submittedName>
</protein>
<dbReference type="GO" id="GO:0030255">
    <property type="term" value="P:protein secretion by the type IV secretion system"/>
    <property type="evidence" value="ECO:0007669"/>
    <property type="project" value="InterPro"/>
</dbReference>
<evidence type="ECO:0000256" key="1">
    <source>
        <dbReference type="ARBA" id="ARBA00004141"/>
    </source>
</evidence>
<reference evidence="6 7" key="1">
    <citation type="submission" date="2018-06" db="EMBL/GenBank/DDBJ databases">
        <authorList>
            <consortium name="Pathogen Informatics"/>
            <person name="Doyle S."/>
        </authorList>
    </citation>
    <scope>NUCLEOTIDE SEQUENCE [LARGE SCALE GENOMIC DNA]</scope>
    <source>
        <strain evidence="6 7">NCTC11009</strain>
    </source>
</reference>
<comment type="subcellular location">
    <subcellularLocation>
        <location evidence="1">Membrane</location>
        <topology evidence="1">Multi-pass membrane protein</topology>
    </subcellularLocation>
</comment>
<feature type="transmembrane region" description="Helical" evidence="5">
    <location>
        <begin position="241"/>
        <end position="263"/>
    </location>
</feature>